<dbReference type="InterPro" id="IPR051929">
    <property type="entry name" value="VirAsm_ModProt"/>
</dbReference>
<keyword evidence="1" id="KW-0645">Protease</keyword>
<dbReference type="RefSeq" id="WP_170153544.1">
    <property type="nucleotide sequence ID" value="NZ_RCDA01000001.1"/>
</dbReference>
<dbReference type="InterPro" id="IPR028090">
    <property type="entry name" value="JAB_dom_prok"/>
</dbReference>
<accession>A0A498C5A2</accession>
<dbReference type="Proteomes" id="UP000275461">
    <property type="component" value="Unassembled WGS sequence"/>
</dbReference>
<reference evidence="7 8" key="1">
    <citation type="submission" date="2018-10" db="EMBL/GenBank/DDBJ databases">
        <title>Genomic Encyclopedia of Type Strains, Phase IV (KMG-IV): sequencing the most valuable type-strain genomes for metagenomic binning, comparative biology and taxonomic classification.</title>
        <authorList>
            <person name="Goeker M."/>
        </authorList>
    </citation>
    <scope>NUCLEOTIDE SEQUENCE [LARGE SCALE GENOMIC DNA]</scope>
    <source>
        <strain evidence="7 8">DSM 12769</strain>
    </source>
</reference>
<dbReference type="CDD" id="cd08070">
    <property type="entry name" value="MPN_like"/>
    <property type="match status" value="1"/>
</dbReference>
<evidence type="ECO:0000256" key="3">
    <source>
        <dbReference type="ARBA" id="ARBA00022801"/>
    </source>
</evidence>
<comment type="caution">
    <text evidence="7">The sequence shown here is derived from an EMBL/GenBank/DDBJ whole genome shotgun (WGS) entry which is preliminary data.</text>
</comment>
<feature type="domain" description="JAB1/MPN/MOV34 metalloenzyme" evidence="6">
    <location>
        <begin position="15"/>
        <end position="143"/>
    </location>
</feature>
<evidence type="ECO:0000256" key="4">
    <source>
        <dbReference type="ARBA" id="ARBA00022833"/>
    </source>
</evidence>
<dbReference type="PANTHER" id="PTHR34858:SF1">
    <property type="entry name" value="CYSO-CYSTEINE PEPTIDASE"/>
    <property type="match status" value="1"/>
</dbReference>
<evidence type="ECO:0000313" key="8">
    <source>
        <dbReference type="Proteomes" id="UP000275461"/>
    </source>
</evidence>
<dbReference type="PANTHER" id="PTHR34858">
    <property type="entry name" value="CYSO-CYSTEINE PEPTIDASE"/>
    <property type="match status" value="1"/>
</dbReference>
<dbReference type="Pfam" id="PF14464">
    <property type="entry name" value="Prok-JAB"/>
    <property type="match status" value="1"/>
</dbReference>
<keyword evidence="3" id="KW-0378">Hydrolase</keyword>
<dbReference type="SUPFAM" id="SSF102712">
    <property type="entry name" value="JAB1/MPN domain"/>
    <property type="match status" value="1"/>
</dbReference>
<evidence type="ECO:0000256" key="5">
    <source>
        <dbReference type="ARBA" id="ARBA00023049"/>
    </source>
</evidence>
<dbReference type="EMBL" id="RCDA01000001">
    <property type="protein sequence ID" value="RLK50127.1"/>
    <property type="molecule type" value="Genomic_DNA"/>
</dbReference>
<keyword evidence="4" id="KW-0862">Zinc</keyword>
<keyword evidence="2" id="KW-0479">Metal-binding</keyword>
<dbReference type="GO" id="GO:0008235">
    <property type="term" value="F:metalloexopeptidase activity"/>
    <property type="evidence" value="ECO:0007669"/>
    <property type="project" value="TreeGrafter"/>
</dbReference>
<keyword evidence="5" id="KW-0482">Metalloprotease</keyword>
<proteinExistence type="predicted"/>
<organism evidence="7 8">
    <name type="scientific">Alkalispirillum mobile</name>
    <dbReference type="NCBI Taxonomy" id="85925"/>
    <lineage>
        <taxon>Bacteria</taxon>
        <taxon>Pseudomonadati</taxon>
        <taxon>Pseudomonadota</taxon>
        <taxon>Gammaproteobacteria</taxon>
        <taxon>Chromatiales</taxon>
        <taxon>Ectothiorhodospiraceae</taxon>
        <taxon>Alkalispirillum</taxon>
    </lineage>
</organism>
<sequence>MTKPSPKTNAAAAAGLTLPAGEQARLARYGRARWPYEACGLLLGRGGRVERLVLCRNIAERRRDRYLLHPRDFLRWDRLGHRLGLEILGVWHTHPEGGAVPSETDRAQAWRGWSYLIAAVDRDTVTELRSWRLSADQFSEEALCLNP</sequence>
<evidence type="ECO:0000313" key="7">
    <source>
        <dbReference type="EMBL" id="RLK50127.1"/>
    </source>
</evidence>
<name>A0A498C5A2_9GAMM</name>
<evidence type="ECO:0000256" key="1">
    <source>
        <dbReference type="ARBA" id="ARBA00022670"/>
    </source>
</evidence>
<evidence type="ECO:0000256" key="2">
    <source>
        <dbReference type="ARBA" id="ARBA00022723"/>
    </source>
</evidence>
<gene>
    <name evidence="7" type="ORF">DFR31_0016</name>
</gene>
<protein>
    <submittedName>
        <fullName evidence="7">Proteasome lid subunit RPN8/RPN11</fullName>
    </submittedName>
</protein>
<evidence type="ECO:0000259" key="6">
    <source>
        <dbReference type="SMART" id="SM00232"/>
    </source>
</evidence>
<dbReference type="Gene3D" id="3.40.140.10">
    <property type="entry name" value="Cytidine Deaminase, domain 2"/>
    <property type="match status" value="1"/>
</dbReference>
<keyword evidence="7" id="KW-0647">Proteasome</keyword>
<dbReference type="SMART" id="SM00232">
    <property type="entry name" value="JAB_MPN"/>
    <property type="match status" value="1"/>
</dbReference>
<dbReference type="InterPro" id="IPR000555">
    <property type="entry name" value="JAMM/MPN+_dom"/>
</dbReference>
<dbReference type="AlphaFoldDB" id="A0A498C5A2"/>
<dbReference type="GO" id="GO:0000502">
    <property type="term" value="C:proteasome complex"/>
    <property type="evidence" value="ECO:0007669"/>
    <property type="project" value="UniProtKB-KW"/>
</dbReference>
<dbReference type="GO" id="GO:0006508">
    <property type="term" value="P:proteolysis"/>
    <property type="evidence" value="ECO:0007669"/>
    <property type="project" value="UniProtKB-KW"/>
</dbReference>
<keyword evidence="8" id="KW-1185">Reference proteome</keyword>
<dbReference type="GO" id="GO:0008270">
    <property type="term" value="F:zinc ion binding"/>
    <property type="evidence" value="ECO:0007669"/>
    <property type="project" value="TreeGrafter"/>
</dbReference>